<feature type="modified residue" description="Phosphothreonine; by autocatalysis" evidence="8">
    <location>
        <position position="202"/>
    </location>
</feature>
<keyword evidence="3 8" id="KW-0597">Phosphoprotein</keyword>
<evidence type="ECO:0000256" key="7">
    <source>
        <dbReference type="ARBA" id="ARBA00023186"/>
    </source>
</evidence>
<dbReference type="Gene3D" id="1.20.1270.10">
    <property type="match status" value="1"/>
</dbReference>
<evidence type="ECO:0000313" key="11">
    <source>
        <dbReference type="EMBL" id="CAL4042491.1"/>
    </source>
</evidence>
<dbReference type="GO" id="GO:0005524">
    <property type="term" value="F:ATP binding"/>
    <property type="evidence" value="ECO:0007669"/>
    <property type="project" value="UniProtKB-UniRule"/>
</dbReference>
<sequence>MSKIIGIDLGTTNSCVAIMDGNKARVLENSEGDRTTPSVIAYTKEGEVLVGQPAKRQAITNPKNTLFAIKRLIGRKFRDKEVQRDIEIMPYTISESSNGDAWLLVSNKGNKKIAPPQISAEVLKKMKKTAEDYTGEIIKEAVITVPAYFNDAQRQATKDAGRIAGLEVKRIINEPTAAALAYGLDKGRGNRTIAVYDLGGGTFDISIIEIDEVDKEKTFEVLATNGDTHLGGEDFDSRLINYLVDEFKKEQGINLKNDPLAMQRLKEAAEKAKIELSSAQQTEVNLPYITADSNGPKHLNIKVTRAKLESLVEDLIVRSIKPLELALQDAKLTIKDINDIILVGGQTRMPMVQKQVADFFGKEPRKDVNPDEAVAVGAAVQGGVLSGDVKDVLLLDVTPLSLGIETMGGVMTSLIAKNTTVPTKHSQVFSTAEDNQSAVTIHVLQGERKRAQDNKSLGQFNLDGIQPAPRGIPQIEVTFDIDADGILHVSAKDKNSGKEQKITIKASSGLNEDEINKMVRDAEINSESDQKFEELVQTRNQGDQVIHSTEKQLLQHGNKLKKDDKISIESSIKSLKQALKEENKDNINNKIQQLIKVSSVLVELSKKDNKDQSVKSNNDSENKNSNVVDAEFEEVKEPKNKG</sequence>
<evidence type="ECO:0000256" key="5">
    <source>
        <dbReference type="ARBA" id="ARBA00022840"/>
    </source>
</evidence>
<evidence type="ECO:0000256" key="4">
    <source>
        <dbReference type="ARBA" id="ARBA00022741"/>
    </source>
</evidence>
<dbReference type="CDD" id="cd10234">
    <property type="entry name" value="ASKHA_NBD_HSP70_DnaK-like"/>
    <property type="match status" value="1"/>
</dbReference>
<gene>
    <name evidence="8 11" type="primary">dnaK</name>
    <name evidence="11" type="ORF">BUANCORI2928_124</name>
</gene>
<dbReference type="FunFam" id="3.90.640.10:FF:000003">
    <property type="entry name" value="Molecular chaperone DnaK"/>
    <property type="match status" value="1"/>
</dbReference>
<dbReference type="GO" id="GO:0140662">
    <property type="term" value="F:ATP-dependent protein folding chaperone"/>
    <property type="evidence" value="ECO:0007669"/>
    <property type="project" value="InterPro"/>
</dbReference>
<comment type="induction">
    <text evidence="8">By stress conditions e.g. heat shock.</text>
</comment>
<dbReference type="Gene3D" id="2.60.34.10">
    <property type="entry name" value="Substrate Binding Domain Of DNAk, Chain A, domain 1"/>
    <property type="match status" value="1"/>
</dbReference>
<dbReference type="PANTHER" id="PTHR19375">
    <property type="entry name" value="HEAT SHOCK PROTEIN 70KDA"/>
    <property type="match status" value="1"/>
</dbReference>
<dbReference type="Gene3D" id="3.90.640.10">
    <property type="entry name" value="Actin, Chain A, domain 4"/>
    <property type="match status" value="1"/>
</dbReference>
<dbReference type="GO" id="GO:0051087">
    <property type="term" value="F:protein-folding chaperone binding"/>
    <property type="evidence" value="ECO:0007669"/>
    <property type="project" value="UniProtKB-ARBA"/>
</dbReference>
<evidence type="ECO:0000256" key="3">
    <source>
        <dbReference type="ARBA" id="ARBA00022553"/>
    </source>
</evidence>
<keyword evidence="6 8" id="KW-0346">Stress response</keyword>
<dbReference type="InterPro" id="IPR012725">
    <property type="entry name" value="Chaperone_DnaK"/>
</dbReference>
<keyword evidence="5 8" id="KW-0067">ATP-binding</keyword>
<protein>
    <recommendedName>
        <fullName evidence="2 8">Chaperone protein DnaK</fullName>
    </recommendedName>
    <alternativeName>
        <fullName evidence="8">HSP70</fullName>
    </alternativeName>
    <alternativeName>
        <fullName evidence="8">Heat shock 70 kDa protein</fullName>
    </alternativeName>
    <alternativeName>
        <fullName evidence="8">Heat shock protein 70</fullName>
    </alternativeName>
</protein>
<dbReference type="InterPro" id="IPR029048">
    <property type="entry name" value="HSP70_C_sf"/>
</dbReference>
<dbReference type="Gene3D" id="3.30.420.40">
    <property type="match status" value="2"/>
</dbReference>
<dbReference type="FunFam" id="2.60.34.10:FF:000014">
    <property type="entry name" value="Chaperone protein DnaK HSP70"/>
    <property type="match status" value="1"/>
</dbReference>
<dbReference type="PROSITE" id="PS01036">
    <property type="entry name" value="HSP70_3"/>
    <property type="match status" value="1"/>
</dbReference>
<feature type="compositionally biased region" description="Basic and acidic residues" evidence="10">
    <location>
        <begin position="633"/>
        <end position="642"/>
    </location>
</feature>
<dbReference type="InterPro" id="IPR029047">
    <property type="entry name" value="HSP70_peptide-bd_sf"/>
</dbReference>
<feature type="region of interest" description="Disordered" evidence="10">
    <location>
        <begin position="606"/>
        <end position="642"/>
    </location>
</feature>
<dbReference type="InterPro" id="IPR013126">
    <property type="entry name" value="Hsp_70_fam"/>
</dbReference>
<feature type="compositionally biased region" description="Basic and acidic residues" evidence="10">
    <location>
        <begin position="606"/>
        <end position="622"/>
    </location>
</feature>
<dbReference type="EMBL" id="OZ060371">
    <property type="protein sequence ID" value="CAL4042491.1"/>
    <property type="molecule type" value="Genomic_DNA"/>
</dbReference>
<evidence type="ECO:0000256" key="6">
    <source>
        <dbReference type="ARBA" id="ARBA00023016"/>
    </source>
</evidence>
<comment type="function">
    <text evidence="8">Acts as a chaperone.</text>
</comment>
<evidence type="ECO:0000256" key="10">
    <source>
        <dbReference type="SAM" id="MobiDB-lite"/>
    </source>
</evidence>
<dbReference type="InterPro" id="IPR018181">
    <property type="entry name" value="Heat_shock_70_CS"/>
</dbReference>
<dbReference type="NCBIfam" id="NF003520">
    <property type="entry name" value="PRK05183.1"/>
    <property type="match status" value="1"/>
</dbReference>
<accession>A0AAT9IGV9</accession>
<keyword evidence="7 8" id="KW-0143">Chaperone</keyword>
<organism evidence="11">
    <name type="scientific">Buchnera aphidicola</name>
    <name type="common">Anoecia corni</name>
    <dbReference type="NCBI Taxonomy" id="2994477"/>
    <lineage>
        <taxon>Bacteria</taxon>
        <taxon>Pseudomonadati</taxon>
        <taxon>Pseudomonadota</taxon>
        <taxon>Gammaproteobacteria</taxon>
        <taxon>Enterobacterales</taxon>
        <taxon>Erwiniaceae</taxon>
        <taxon>Buchnera</taxon>
    </lineage>
</organism>
<dbReference type="HAMAP" id="MF_00332">
    <property type="entry name" value="DnaK"/>
    <property type="match status" value="1"/>
</dbReference>
<dbReference type="NCBIfam" id="TIGR02350">
    <property type="entry name" value="prok_dnaK"/>
    <property type="match status" value="1"/>
</dbReference>
<comment type="similarity">
    <text evidence="1 8 9">Belongs to the heat shock protein 70 family.</text>
</comment>
<dbReference type="InterPro" id="IPR043129">
    <property type="entry name" value="ATPase_NBD"/>
</dbReference>
<dbReference type="PROSITE" id="PS00329">
    <property type="entry name" value="HSP70_2"/>
    <property type="match status" value="1"/>
</dbReference>
<dbReference type="RefSeq" id="WP_367681098.1">
    <property type="nucleotide sequence ID" value="NZ_OZ060371.1"/>
</dbReference>
<dbReference type="Pfam" id="PF00012">
    <property type="entry name" value="HSP70"/>
    <property type="match status" value="1"/>
</dbReference>
<dbReference type="SUPFAM" id="SSF100920">
    <property type="entry name" value="Heat shock protein 70kD (HSP70), peptide-binding domain"/>
    <property type="match status" value="1"/>
</dbReference>
<keyword evidence="4 8" id="KW-0547">Nucleotide-binding</keyword>
<evidence type="ECO:0000256" key="8">
    <source>
        <dbReference type="HAMAP-Rule" id="MF_00332"/>
    </source>
</evidence>
<dbReference type="FunFam" id="3.30.420.40:FF:000004">
    <property type="entry name" value="Molecular chaperone DnaK"/>
    <property type="match status" value="1"/>
</dbReference>
<dbReference type="FunFam" id="1.20.1270.10:FF:000001">
    <property type="entry name" value="Molecular chaperone DnaK"/>
    <property type="match status" value="1"/>
</dbReference>
<dbReference type="AlphaFoldDB" id="A0AAT9IGV9"/>
<evidence type="ECO:0000256" key="9">
    <source>
        <dbReference type="RuleBase" id="RU003322"/>
    </source>
</evidence>
<evidence type="ECO:0000256" key="1">
    <source>
        <dbReference type="ARBA" id="ARBA00007381"/>
    </source>
</evidence>
<dbReference type="PROSITE" id="PS00297">
    <property type="entry name" value="HSP70_1"/>
    <property type="match status" value="1"/>
</dbReference>
<reference evidence="11" key="1">
    <citation type="submission" date="2024-06" db="EMBL/GenBank/DDBJ databases">
        <authorList>
            <person name="Manzano-Marin A."/>
            <person name="Manzano-Marin A."/>
            <person name="Alejandro Manzano Marin A."/>
        </authorList>
    </citation>
    <scope>NUCLEOTIDE SEQUENCE</scope>
    <source>
        <strain evidence="11">Ancorni-2928</strain>
    </source>
</reference>
<dbReference type="SUPFAM" id="SSF53067">
    <property type="entry name" value="Actin-like ATPase domain"/>
    <property type="match status" value="2"/>
</dbReference>
<evidence type="ECO:0000256" key="2">
    <source>
        <dbReference type="ARBA" id="ARBA00014415"/>
    </source>
</evidence>
<proteinExistence type="evidence at transcript level"/>
<dbReference type="SUPFAM" id="SSF100934">
    <property type="entry name" value="Heat shock protein 70kD (HSP70), C-terminal subdomain"/>
    <property type="match status" value="1"/>
</dbReference>
<name>A0AAT9IGV9_9GAMM</name>
<dbReference type="GO" id="GO:0051082">
    <property type="term" value="F:unfolded protein binding"/>
    <property type="evidence" value="ECO:0007669"/>
    <property type="project" value="InterPro"/>
</dbReference>
<dbReference type="PRINTS" id="PR00301">
    <property type="entry name" value="HEATSHOCK70"/>
</dbReference>
<dbReference type="NCBIfam" id="NF001413">
    <property type="entry name" value="PRK00290.1"/>
    <property type="match status" value="1"/>
</dbReference>